<dbReference type="AlphaFoldDB" id="A0A1M6JXQ0"/>
<sequence length="144" mass="16364">MIQLLLNKAGSGKTKKMIEMANSDILSTKGQLVFIDSSNKHMYDLHRNIRLISTKDFNLSSYRSFYGFICGIISENYDIEKIYIDGIGRIISNISDNINEFLYKIEGICNKYSVKLIISLSTEDEKLISSIQKHSFIQTPLALA</sequence>
<protein>
    <recommendedName>
        <fullName evidence="3">Twitching motility protein PilT</fullName>
    </recommendedName>
</protein>
<proteinExistence type="predicted"/>
<accession>A0A1M6JXQ0</accession>
<reference evidence="2" key="1">
    <citation type="submission" date="2016-11" db="EMBL/GenBank/DDBJ databases">
        <authorList>
            <person name="Varghese N."/>
            <person name="Submissions S."/>
        </authorList>
    </citation>
    <scope>NUCLEOTIDE SEQUENCE [LARGE SCALE GENOMIC DNA]</scope>
    <source>
        <strain evidence="2">DSM 15518</strain>
    </source>
</reference>
<name>A0A1M6JXQ0_9FIRM</name>
<dbReference type="EMBL" id="FRAE01000006">
    <property type="protein sequence ID" value="SHJ51408.1"/>
    <property type="molecule type" value="Genomic_DNA"/>
</dbReference>
<gene>
    <name evidence="1" type="ORF">SAMN02744037_00206</name>
</gene>
<keyword evidence="2" id="KW-1185">Reference proteome</keyword>
<dbReference type="Proteomes" id="UP000242497">
    <property type="component" value="Unassembled WGS sequence"/>
</dbReference>
<organism evidence="1 2">
    <name type="scientific">Tepidibacter formicigenes DSM 15518</name>
    <dbReference type="NCBI Taxonomy" id="1123349"/>
    <lineage>
        <taxon>Bacteria</taxon>
        <taxon>Bacillati</taxon>
        <taxon>Bacillota</taxon>
        <taxon>Clostridia</taxon>
        <taxon>Peptostreptococcales</taxon>
        <taxon>Peptostreptococcaceae</taxon>
        <taxon>Tepidibacter</taxon>
    </lineage>
</organism>
<evidence type="ECO:0000313" key="2">
    <source>
        <dbReference type="Proteomes" id="UP000242497"/>
    </source>
</evidence>
<dbReference type="OrthoDB" id="1953676at2"/>
<dbReference type="RefSeq" id="WP_072886554.1">
    <property type="nucleotide sequence ID" value="NZ_FRAE01000006.1"/>
</dbReference>
<dbReference type="STRING" id="1123349.SAMN02744037_00206"/>
<evidence type="ECO:0000313" key="1">
    <source>
        <dbReference type="EMBL" id="SHJ51408.1"/>
    </source>
</evidence>
<evidence type="ECO:0008006" key="3">
    <source>
        <dbReference type="Google" id="ProtNLM"/>
    </source>
</evidence>